<name>A0A167PVG7_CALVF</name>
<feature type="region of interest" description="Disordered" evidence="1">
    <location>
        <begin position="26"/>
        <end position="56"/>
    </location>
</feature>
<dbReference type="Proteomes" id="UP000076738">
    <property type="component" value="Unassembled WGS sequence"/>
</dbReference>
<feature type="compositionally biased region" description="Low complexity" evidence="1">
    <location>
        <begin position="160"/>
        <end position="173"/>
    </location>
</feature>
<proteinExistence type="predicted"/>
<dbReference type="EMBL" id="KV417273">
    <property type="protein sequence ID" value="KZO99157.1"/>
    <property type="molecule type" value="Genomic_DNA"/>
</dbReference>
<evidence type="ECO:0000256" key="1">
    <source>
        <dbReference type="SAM" id="MobiDB-lite"/>
    </source>
</evidence>
<keyword evidence="3" id="KW-1185">Reference proteome</keyword>
<sequence length="173" mass="18904">MFCSLSCQRRRQTAHKPFMQPSCYQPRPGYEYPTRSGSSRDNLRSHSHIPETSAEPSAGCRWLAPDPAACRCAVLCEVVAACGAPSLSVRTAHSDIALDESSAPRRADRPPIQLEDLLAPWPLARATRQQTTDAACASLPYARCSPPLAKPPNILVEKWSSPPSQSSSRRFSS</sequence>
<reference evidence="2 3" key="1">
    <citation type="journal article" date="2016" name="Mol. Biol. Evol.">
        <title>Comparative Genomics of Early-Diverging Mushroom-Forming Fungi Provides Insights into the Origins of Lignocellulose Decay Capabilities.</title>
        <authorList>
            <person name="Nagy L.G."/>
            <person name="Riley R."/>
            <person name="Tritt A."/>
            <person name="Adam C."/>
            <person name="Daum C."/>
            <person name="Floudas D."/>
            <person name="Sun H."/>
            <person name="Yadav J.S."/>
            <person name="Pangilinan J."/>
            <person name="Larsson K.H."/>
            <person name="Matsuura K."/>
            <person name="Barry K."/>
            <person name="Labutti K."/>
            <person name="Kuo R."/>
            <person name="Ohm R.A."/>
            <person name="Bhattacharya S.S."/>
            <person name="Shirouzu T."/>
            <person name="Yoshinaga Y."/>
            <person name="Martin F.M."/>
            <person name="Grigoriev I.V."/>
            <person name="Hibbett D.S."/>
        </authorList>
    </citation>
    <scope>NUCLEOTIDE SEQUENCE [LARGE SCALE GENOMIC DNA]</scope>
    <source>
        <strain evidence="2 3">TUFC12733</strain>
    </source>
</reference>
<evidence type="ECO:0000313" key="2">
    <source>
        <dbReference type="EMBL" id="KZO99157.1"/>
    </source>
</evidence>
<feature type="region of interest" description="Disordered" evidence="1">
    <location>
        <begin position="148"/>
        <end position="173"/>
    </location>
</feature>
<protein>
    <submittedName>
        <fullName evidence="2">Uncharacterized protein</fullName>
    </submittedName>
</protein>
<organism evidence="2 3">
    <name type="scientific">Calocera viscosa (strain TUFC12733)</name>
    <dbReference type="NCBI Taxonomy" id="1330018"/>
    <lineage>
        <taxon>Eukaryota</taxon>
        <taxon>Fungi</taxon>
        <taxon>Dikarya</taxon>
        <taxon>Basidiomycota</taxon>
        <taxon>Agaricomycotina</taxon>
        <taxon>Dacrymycetes</taxon>
        <taxon>Dacrymycetales</taxon>
        <taxon>Dacrymycetaceae</taxon>
        <taxon>Calocera</taxon>
    </lineage>
</organism>
<dbReference type="AlphaFoldDB" id="A0A167PVG7"/>
<accession>A0A167PVG7</accession>
<evidence type="ECO:0000313" key="3">
    <source>
        <dbReference type="Proteomes" id="UP000076738"/>
    </source>
</evidence>
<gene>
    <name evidence="2" type="ORF">CALVIDRAFT_404163</name>
</gene>